<feature type="coiled-coil region" evidence="2">
    <location>
        <begin position="270"/>
        <end position="346"/>
    </location>
</feature>
<dbReference type="GO" id="GO:0019905">
    <property type="term" value="F:syntaxin binding"/>
    <property type="evidence" value="ECO:0007669"/>
    <property type="project" value="InterPro"/>
</dbReference>
<evidence type="ECO:0000256" key="3">
    <source>
        <dbReference type="SAM" id="MobiDB-lite"/>
    </source>
</evidence>
<dbReference type="PANTHER" id="PTHR16127">
    <property type="entry name" value="TAXILIN"/>
    <property type="match status" value="1"/>
</dbReference>
<dbReference type="PANTHER" id="PTHR16127:SF13">
    <property type="entry name" value="GH01188P"/>
    <property type="match status" value="1"/>
</dbReference>
<organism evidence="4 5">
    <name type="scientific">Albugo candida</name>
    <dbReference type="NCBI Taxonomy" id="65357"/>
    <lineage>
        <taxon>Eukaryota</taxon>
        <taxon>Sar</taxon>
        <taxon>Stramenopiles</taxon>
        <taxon>Oomycota</taxon>
        <taxon>Peronosporomycetes</taxon>
        <taxon>Albuginales</taxon>
        <taxon>Albuginaceae</taxon>
        <taxon>Albugo</taxon>
    </lineage>
</organism>
<dbReference type="InterPro" id="IPR026183">
    <property type="entry name" value="Taxilin_fam"/>
</dbReference>
<keyword evidence="5" id="KW-1185">Reference proteome</keyword>
<name>A0A024GBN8_9STRA</name>
<evidence type="ECO:0000313" key="4">
    <source>
        <dbReference type="EMBL" id="CCI43752.1"/>
    </source>
</evidence>
<evidence type="ECO:0000313" key="5">
    <source>
        <dbReference type="Proteomes" id="UP000053237"/>
    </source>
</evidence>
<feature type="region of interest" description="Disordered" evidence="3">
    <location>
        <begin position="1"/>
        <end position="61"/>
    </location>
</feature>
<feature type="compositionally biased region" description="Basic residues" evidence="3">
    <location>
        <begin position="26"/>
        <end position="38"/>
    </location>
</feature>
<reference evidence="4 5" key="1">
    <citation type="submission" date="2012-05" db="EMBL/GenBank/DDBJ databases">
        <title>Recombination and specialization in a pathogen metapopulation.</title>
        <authorList>
            <person name="Gardiner A."/>
            <person name="Kemen E."/>
            <person name="Schultz-Larsen T."/>
            <person name="MacLean D."/>
            <person name="Van Oosterhout C."/>
            <person name="Jones J.D.G."/>
        </authorList>
    </citation>
    <scope>NUCLEOTIDE SEQUENCE [LARGE SCALE GENOMIC DNA]</scope>
    <source>
        <strain evidence="4 5">Ac Nc2</strain>
    </source>
</reference>
<dbReference type="EMBL" id="CAIX01000055">
    <property type="protein sequence ID" value="CCI43752.1"/>
    <property type="molecule type" value="Genomic_DNA"/>
</dbReference>
<gene>
    <name evidence="4" type="ORF">BN9_045360</name>
</gene>
<proteinExistence type="inferred from homology"/>
<evidence type="ECO:0008006" key="6">
    <source>
        <dbReference type="Google" id="ProtNLM"/>
    </source>
</evidence>
<comment type="similarity">
    <text evidence="1">Belongs to the taxilin family.</text>
</comment>
<protein>
    <recommendedName>
        <fullName evidence="6">Alpha-taxilin</fullName>
    </recommendedName>
</protein>
<dbReference type="InParanoid" id="A0A024GBN8"/>
<comment type="caution">
    <text evidence="4">The sequence shown here is derived from an EMBL/GenBank/DDBJ whole genome shotgun (WGS) entry which is preliminary data.</text>
</comment>
<accession>A0A024GBN8</accession>
<dbReference type="Proteomes" id="UP000053237">
    <property type="component" value="Unassembled WGS sequence"/>
</dbReference>
<evidence type="ECO:0000256" key="1">
    <source>
        <dbReference type="ARBA" id="ARBA00009550"/>
    </source>
</evidence>
<keyword evidence="2" id="KW-0175">Coiled coil</keyword>
<evidence type="ECO:0000256" key="2">
    <source>
        <dbReference type="SAM" id="Coils"/>
    </source>
</evidence>
<dbReference type="AlphaFoldDB" id="A0A024GBN8"/>
<feature type="compositionally biased region" description="Polar residues" evidence="3">
    <location>
        <begin position="1"/>
        <end position="22"/>
    </location>
</feature>
<sequence length="350" mass="40188">MDVTNDPNSSKVNLGLKQQNEASCKKTLKHKHKSKRHQSSVEDMICASSRTSRKSHSHQPEDLRELLTSKIAQIEVGDQESLDIPIDLSGIYQDELLAQNTLDAFSNILRQLKNTDTDTNAQAEAEGRCNATHFDGFQNLTAKTDLSSQFQKTIEEVGAKMDQQGKDYVTSLQENETLQQKLKSFLDQYTAREEHFQHQLEAKELTIQLAEAKLHRQIELTSQESQKTKLTLMKAKEFSDREVQLQQQLSSYSEKFDAVQDTLTKSNQMFVTFREEMDKMSKHIRKLEKENSTLRNKCAKYDQGAIASLQEQMETTDTTSKLHEKIKTLESLCRTLQAERNMARHKVEDQ</sequence>
<dbReference type="Pfam" id="PF09728">
    <property type="entry name" value="Taxilin"/>
    <property type="match status" value="1"/>
</dbReference>